<accession>A0A3G4ZT12</accession>
<sequence length="108" mass="12691">MSWISVNCVVTFTDSDDSYQDQIECIYQFKAEQDQDIMEIVRKLVMEENIRDVSEEKERENKRSKKSYRDINITSIKLISNCWGCRSDQPNQLAHVDLGGCLYDEKDD</sequence>
<protein>
    <submittedName>
        <fullName evidence="1">Uncharacterized protein</fullName>
    </submittedName>
</protein>
<name>A0A3G4ZT12_9VIRU</name>
<organism evidence="1">
    <name type="scientific">Barrevirus sp</name>
    <dbReference type="NCBI Taxonomy" id="2487763"/>
    <lineage>
        <taxon>Viruses</taxon>
        <taxon>Varidnaviria</taxon>
        <taxon>Bamfordvirae</taxon>
        <taxon>Nucleocytoviricota</taxon>
        <taxon>Megaviricetes</taxon>
        <taxon>Imitervirales</taxon>
        <taxon>Mimiviridae</taxon>
        <taxon>Klosneuvirinae</taxon>
    </lineage>
</organism>
<reference evidence="1" key="1">
    <citation type="submission" date="2018-10" db="EMBL/GenBank/DDBJ databases">
        <title>Hidden diversity of soil giant viruses.</title>
        <authorList>
            <person name="Schulz F."/>
            <person name="Alteio L."/>
            <person name="Goudeau D."/>
            <person name="Ryan E.M."/>
            <person name="Malmstrom R.R."/>
            <person name="Blanchard J."/>
            <person name="Woyke T."/>
        </authorList>
    </citation>
    <scope>NUCLEOTIDE SEQUENCE</scope>
    <source>
        <strain evidence="1">BAV1</strain>
    </source>
</reference>
<dbReference type="EMBL" id="MK072011">
    <property type="protein sequence ID" value="AYV77141.1"/>
    <property type="molecule type" value="Genomic_DNA"/>
</dbReference>
<gene>
    <name evidence="1" type="ORF">Barrevirus14_10</name>
</gene>
<proteinExistence type="predicted"/>
<evidence type="ECO:0000313" key="1">
    <source>
        <dbReference type="EMBL" id="AYV77141.1"/>
    </source>
</evidence>